<accession>A0A2P2R1S6</accession>
<dbReference type="EMBL" id="GGEC01092637">
    <property type="protein sequence ID" value="MBX73121.1"/>
    <property type="molecule type" value="Transcribed_RNA"/>
</dbReference>
<organism evidence="1">
    <name type="scientific">Rhizophora mucronata</name>
    <name type="common">Asiatic mangrove</name>
    <dbReference type="NCBI Taxonomy" id="61149"/>
    <lineage>
        <taxon>Eukaryota</taxon>
        <taxon>Viridiplantae</taxon>
        <taxon>Streptophyta</taxon>
        <taxon>Embryophyta</taxon>
        <taxon>Tracheophyta</taxon>
        <taxon>Spermatophyta</taxon>
        <taxon>Magnoliopsida</taxon>
        <taxon>eudicotyledons</taxon>
        <taxon>Gunneridae</taxon>
        <taxon>Pentapetalae</taxon>
        <taxon>rosids</taxon>
        <taxon>fabids</taxon>
        <taxon>Malpighiales</taxon>
        <taxon>Rhizophoraceae</taxon>
        <taxon>Rhizophora</taxon>
    </lineage>
</organism>
<sequence>MLTLSALRVCIYTRIESWKVNYNFYPQHKMAEMKT</sequence>
<proteinExistence type="predicted"/>
<protein>
    <submittedName>
        <fullName evidence="1">Uncharacterized protein</fullName>
    </submittedName>
</protein>
<reference evidence="1" key="1">
    <citation type="submission" date="2018-02" db="EMBL/GenBank/DDBJ databases">
        <title>Rhizophora mucronata_Transcriptome.</title>
        <authorList>
            <person name="Meera S.P."/>
            <person name="Sreeshan A."/>
            <person name="Augustine A."/>
        </authorList>
    </citation>
    <scope>NUCLEOTIDE SEQUENCE</scope>
    <source>
        <tissue evidence="1">Leaf</tissue>
    </source>
</reference>
<dbReference type="AlphaFoldDB" id="A0A2P2R1S6"/>
<evidence type="ECO:0000313" key="1">
    <source>
        <dbReference type="EMBL" id="MBX73121.1"/>
    </source>
</evidence>
<name>A0A2P2R1S6_RHIMU</name>